<protein>
    <recommendedName>
        <fullName evidence="2">Integrase catalytic domain-containing protein</fullName>
    </recommendedName>
</protein>
<dbReference type="GO" id="GO:0003676">
    <property type="term" value="F:nucleic acid binding"/>
    <property type="evidence" value="ECO:0007669"/>
    <property type="project" value="InterPro"/>
</dbReference>
<feature type="domain" description="Integrase catalytic" evidence="2">
    <location>
        <begin position="1"/>
        <end position="121"/>
    </location>
</feature>
<organism evidence="3 4">
    <name type="scientific">Cyprinus carpio</name>
    <name type="common">Common carp</name>
    <dbReference type="NCBI Taxonomy" id="7962"/>
    <lineage>
        <taxon>Eukaryota</taxon>
        <taxon>Metazoa</taxon>
        <taxon>Chordata</taxon>
        <taxon>Craniata</taxon>
        <taxon>Vertebrata</taxon>
        <taxon>Euteleostomi</taxon>
        <taxon>Actinopterygii</taxon>
        <taxon>Neopterygii</taxon>
        <taxon>Teleostei</taxon>
        <taxon>Ostariophysi</taxon>
        <taxon>Cypriniformes</taxon>
        <taxon>Cyprinidae</taxon>
        <taxon>Cyprininae</taxon>
        <taxon>Cyprinus</taxon>
    </lineage>
</organism>
<dbReference type="SUPFAM" id="SSF53098">
    <property type="entry name" value="Ribonuclease H-like"/>
    <property type="match status" value="1"/>
</dbReference>
<dbReference type="Ensembl" id="ENSCCRT00015103639.1">
    <property type="protein sequence ID" value="ENSCCRP00015100390.1"/>
    <property type="gene ID" value="ENSCCRG00015040285.1"/>
</dbReference>
<dbReference type="Ensembl" id="ENSCCRT00020081392.1">
    <property type="protein sequence ID" value="ENSCCRP00020074162.1"/>
    <property type="gene ID" value="ENSCCRG00020034604.1"/>
</dbReference>
<reference evidence="3" key="1">
    <citation type="submission" date="2025-05" db="UniProtKB">
        <authorList>
            <consortium name="Ensembl"/>
        </authorList>
    </citation>
    <scope>IDENTIFICATION</scope>
</reference>
<evidence type="ECO:0000313" key="3">
    <source>
        <dbReference type="Ensembl" id="ENSCCRP00015036523.1"/>
    </source>
</evidence>
<dbReference type="InterPro" id="IPR001584">
    <property type="entry name" value="Integrase_cat-core"/>
</dbReference>
<feature type="region of interest" description="Disordered" evidence="1">
    <location>
        <begin position="224"/>
        <end position="257"/>
    </location>
</feature>
<dbReference type="PANTHER" id="PTHR37984:SF13">
    <property type="entry name" value="RIBONUCLEASE H"/>
    <property type="match status" value="1"/>
</dbReference>
<feature type="compositionally biased region" description="Basic residues" evidence="1">
    <location>
        <begin position="244"/>
        <end position="257"/>
    </location>
</feature>
<dbReference type="AlphaFoldDB" id="A0A8C1UFQ7"/>
<dbReference type="Proteomes" id="UP000694701">
    <property type="component" value="Unplaced"/>
</dbReference>
<accession>A0A8C1UFQ7</accession>
<dbReference type="Gene3D" id="3.30.420.10">
    <property type="entry name" value="Ribonuclease H-like superfamily/Ribonuclease H"/>
    <property type="match status" value="1"/>
</dbReference>
<dbReference type="InterPro" id="IPR050951">
    <property type="entry name" value="Retrovirus_Pol_polyprotein"/>
</dbReference>
<name>A0A8C1UFQ7_CYPCA</name>
<dbReference type="InterPro" id="IPR036397">
    <property type="entry name" value="RNaseH_sf"/>
</dbReference>
<dbReference type="InterPro" id="IPR012337">
    <property type="entry name" value="RNaseH-like_sf"/>
</dbReference>
<dbReference type="Proteomes" id="UP000694700">
    <property type="component" value="Unplaced"/>
</dbReference>
<dbReference type="PROSITE" id="PS50994">
    <property type="entry name" value="INTEGRASE"/>
    <property type="match status" value="1"/>
</dbReference>
<dbReference type="Pfam" id="PF00665">
    <property type="entry name" value="rve"/>
    <property type="match status" value="1"/>
</dbReference>
<evidence type="ECO:0000313" key="4">
    <source>
        <dbReference type="Proteomes" id="UP000694700"/>
    </source>
</evidence>
<evidence type="ECO:0000259" key="2">
    <source>
        <dbReference type="PROSITE" id="PS50994"/>
    </source>
</evidence>
<dbReference type="GO" id="GO:0015074">
    <property type="term" value="P:DNA integration"/>
    <property type="evidence" value="ECO:0007669"/>
    <property type="project" value="InterPro"/>
</dbReference>
<proteinExistence type="predicted"/>
<dbReference type="PANTHER" id="PTHR37984">
    <property type="entry name" value="PROTEIN CBG26694"/>
    <property type="match status" value="1"/>
</dbReference>
<dbReference type="Ensembl" id="ENSCCRT00015037779.1">
    <property type="protein sequence ID" value="ENSCCRP00015036523.1"/>
    <property type="gene ID" value="ENSCCRG00015015220.1"/>
</dbReference>
<sequence length="257" mass="28932">MWLEAHILKNITAPVTIDTLRQVFSIHGLPDVVVSDNGPTFTGEFFQEFLKKNGIRHIRTAPFHPASNGLAERAVQTLKEGLKKMSGANIETNLSRFLFQYRITPQTTTGLAPAEMLLGRKPKSHLDLLHPDVGEKVRVQQEKQKAWHDRHARERSFREGEAVFVRNFARGQRWLPGSIVKESGPRSCVVRLSDGREVRRMLGPQQLPSTQSLEGTVVQVPVETPLSQDSVPTPLGESAETVRRSKRQKKAPQRLNL</sequence>
<evidence type="ECO:0000256" key="1">
    <source>
        <dbReference type="SAM" id="MobiDB-lite"/>
    </source>
</evidence>